<proteinExistence type="inferred from homology"/>
<protein>
    <recommendedName>
        <fullName evidence="8">PPPDE domain-containing protein</fullName>
    </recommendedName>
</protein>
<reference evidence="9 10" key="1">
    <citation type="submission" date="2024-02" db="EMBL/GenBank/DDBJ databases">
        <authorList>
            <person name="Chen Y."/>
            <person name="Shah S."/>
            <person name="Dougan E. K."/>
            <person name="Thang M."/>
            <person name="Chan C."/>
        </authorList>
    </citation>
    <scope>NUCLEOTIDE SEQUENCE [LARGE SCALE GENOMIC DNA]</scope>
</reference>
<feature type="domain" description="PPPDE" evidence="8">
    <location>
        <begin position="236"/>
        <end position="355"/>
    </location>
</feature>
<dbReference type="InterPro" id="IPR036861">
    <property type="entry name" value="Endochitinase-like_sf"/>
</dbReference>
<keyword evidence="3" id="KW-0645">Protease</keyword>
<dbReference type="EMBL" id="CAXAMN010028362">
    <property type="protein sequence ID" value="CAK9116328.1"/>
    <property type="molecule type" value="Genomic_DNA"/>
</dbReference>
<evidence type="ECO:0000256" key="4">
    <source>
        <dbReference type="ARBA" id="ARBA00022801"/>
    </source>
</evidence>
<feature type="compositionally biased region" description="Pro residues" evidence="6">
    <location>
        <begin position="105"/>
        <end position="118"/>
    </location>
</feature>
<evidence type="ECO:0000313" key="10">
    <source>
        <dbReference type="Proteomes" id="UP001642484"/>
    </source>
</evidence>
<keyword evidence="7" id="KW-0732">Signal</keyword>
<keyword evidence="4" id="KW-0378">Hydrolase</keyword>
<feature type="compositionally biased region" description="Acidic residues" evidence="6">
    <location>
        <begin position="120"/>
        <end position="137"/>
    </location>
</feature>
<keyword evidence="2" id="KW-0147">Chitin-binding</keyword>
<evidence type="ECO:0000256" key="5">
    <source>
        <dbReference type="SAM" id="Coils"/>
    </source>
</evidence>
<evidence type="ECO:0000256" key="1">
    <source>
        <dbReference type="ARBA" id="ARBA00008140"/>
    </source>
</evidence>
<dbReference type="PROSITE" id="PS51858">
    <property type="entry name" value="PPPDE"/>
    <property type="match status" value="1"/>
</dbReference>
<evidence type="ECO:0000313" key="9">
    <source>
        <dbReference type="EMBL" id="CAK9116328.1"/>
    </source>
</evidence>
<feature type="region of interest" description="Disordered" evidence="6">
    <location>
        <begin position="95"/>
        <end position="157"/>
    </location>
</feature>
<comment type="similarity">
    <text evidence="1">Belongs to the DeSI family.</text>
</comment>
<dbReference type="InterPro" id="IPR008580">
    <property type="entry name" value="PPPDE_dom"/>
</dbReference>
<dbReference type="SUPFAM" id="SSF57016">
    <property type="entry name" value="Plant lectins/antimicrobial peptides"/>
    <property type="match status" value="1"/>
</dbReference>
<feature type="compositionally biased region" description="Basic and acidic residues" evidence="6">
    <location>
        <begin position="145"/>
        <end position="156"/>
    </location>
</feature>
<evidence type="ECO:0000256" key="3">
    <source>
        <dbReference type="ARBA" id="ARBA00022670"/>
    </source>
</evidence>
<dbReference type="PANTHER" id="PTHR12378">
    <property type="entry name" value="DESUMOYLATING ISOPEPTIDASE"/>
    <property type="match status" value="1"/>
</dbReference>
<evidence type="ECO:0000256" key="2">
    <source>
        <dbReference type="ARBA" id="ARBA00022669"/>
    </source>
</evidence>
<feature type="signal peptide" evidence="7">
    <location>
        <begin position="1"/>
        <end position="34"/>
    </location>
</feature>
<evidence type="ECO:0000256" key="6">
    <source>
        <dbReference type="SAM" id="MobiDB-lite"/>
    </source>
</evidence>
<evidence type="ECO:0000259" key="8">
    <source>
        <dbReference type="PROSITE" id="PS51858"/>
    </source>
</evidence>
<organism evidence="9 10">
    <name type="scientific">Durusdinium trenchii</name>
    <dbReference type="NCBI Taxonomy" id="1381693"/>
    <lineage>
        <taxon>Eukaryota</taxon>
        <taxon>Sar</taxon>
        <taxon>Alveolata</taxon>
        <taxon>Dinophyceae</taxon>
        <taxon>Suessiales</taxon>
        <taxon>Symbiodiniaceae</taxon>
        <taxon>Durusdinium</taxon>
    </lineage>
</organism>
<feature type="coiled-coil region" evidence="5">
    <location>
        <begin position="58"/>
        <end position="88"/>
    </location>
</feature>
<dbReference type="InterPro" id="IPR042266">
    <property type="entry name" value="PPPDE_sf"/>
</dbReference>
<evidence type="ECO:0000256" key="7">
    <source>
        <dbReference type="SAM" id="SignalP"/>
    </source>
</evidence>
<name>A0ABP0SVE3_9DINO</name>
<keyword evidence="10" id="KW-1185">Reference proteome</keyword>
<dbReference type="Proteomes" id="UP001642484">
    <property type="component" value="Unassembled WGS sequence"/>
</dbReference>
<dbReference type="Gene3D" id="3.90.1720.30">
    <property type="entry name" value="PPPDE domains"/>
    <property type="match status" value="1"/>
</dbReference>
<feature type="chain" id="PRO_5046101056" description="PPPDE domain-containing protein" evidence="7">
    <location>
        <begin position="35"/>
        <end position="399"/>
    </location>
</feature>
<dbReference type="Pfam" id="PF05903">
    <property type="entry name" value="Peptidase_C97"/>
    <property type="match status" value="1"/>
</dbReference>
<comment type="caution">
    <text evidence="9">The sequence shown here is derived from an EMBL/GenBank/DDBJ whole genome shotgun (WGS) entry which is preliminary data.</text>
</comment>
<dbReference type="PANTHER" id="PTHR12378:SF7">
    <property type="entry name" value="DESUMOYLATING ISOPEPTIDASE 1"/>
    <property type="match status" value="1"/>
</dbReference>
<dbReference type="SMART" id="SM01179">
    <property type="entry name" value="DUF862"/>
    <property type="match status" value="1"/>
</dbReference>
<gene>
    <name evidence="9" type="ORF">CCMP2556_LOCUS53943</name>
</gene>
<accession>A0ABP0SVE3</accession>
<keyword evidence="5" id="KW-0175">Coiled coil</keyword>
<sequence>MARPAIPWFTNPGLLLGIIAALAFLLLLLDGSASNDSATQGPQRDTQKAVLDLHTAILKNMSTRVQTAEQALMELRQAHLDLRKKQDEATVLRRATRAVAQRGGGPPPPTQEASPPAPDEAAEVQQPDDLDNEEQDAAAEPASEEQQKLEEEEQRKLIGYNEATKTFKRFRPDFKCGSRVPLLPDDEVVECDRLSVTPCCSALGWCGRTKGHCRCATCIDYRKECAALQTLYTAGHKVELAATKLGPGFPGFQAYHTSVKVDDMEYSFSGEGIVVQRGLPSHMRLPDTPEVVYVGLTSLSGDVMQKHLTGFFKRGSYDLLRKNCNSFSDCALYFLLDMRLDPSYKGLEQLGHMADRQAGIVQAVTEGNYRPNPNADTFSVAATIEAINKLKDSPAFRFS</sequence>